<proteinExistence type="predicted"/>
<evidence type="ECO:0000313" key="2">
    <source>
        <dbReference type="EMBL" id="WOL15812.1"/>
    </source>
</evidence>
<dbReference type="InterPro" id="IPR008480">
    <property type="entry name" value="DUF761_pln"/>
</dbReference>
<evidence type="ECO:0000313" key="3">
    <source>
        <dbReference type="Proteomes" id="UP001327560"/>
    </source>
</evidence>
<sequence>MEKDEQGHPTTPKQVPKKRSSLSIFRAALHAMIGCSAANKKDIAINSPKAAGADGVLKTLVSGVRPLTPIQLEQSSPSPLLPPPPPESFHDVMSLPPASPTWSSVDCTSRYASAVDLQALDVGEDEGDAEVDAGEGSGEINVKADEFIANFYEQMRLQRVESFNGINQETEQVGF</sequence>
<dbReference type="AlphaFoldDB" id="A0AAQ3L2N7"/>
<protein>
    <submittedName>
        <fullName evidence="2">Uncharacterized protein</fullName>
    </submittedName>
</protein>
<feature type="region of interest" description="Disordered" evidence="1">
    <location>
        <begin position="1"/>
        <end position="20"/>
    </location>
</feature>
<dbReference type="PANTHER" id="PTHR36378">
    <property type="entry name" value="COTTON FIBER PROTEIN"/>
    <property type="match status" value="1"/>
</dbReference>
<dbReference type="Pfam" id="PF05553">
    <property type="entry name" value="DUF761"/>
    <property type="match status" value="1"/>
</dbReference>
<evidence type="ECO:0000256" key="1">
    <source>
        <dbReference type="SAM" id="MobiDB-lite"/>
    </source>
</evidence>
<reference evidence="2 3" key="1">
    <citation type="submission" date="2023-10" db="EMBL/GenBank/DDBJ databases">
        <title>Chromosome-scale genome assembly provides insights into flower coloration mechanisms of Canna indica.</title>
        <authorList>
            <person name="Li C."/>
        </authorList>
    </citation>
    <scope>NUCLEOTIDE SEQUENCE [LARGE SCALE GENOMIC DNA]</scope>
    <source>
        <tissue evidence="2">Flower</tissue>
    </source>
</reference>
<name>A0AAQ3L2N7_9LILI</name>
<accession>A0AAQ3L2N7</accession>
<feature type="region of interest" description="Disordered" evidence="1">
    <location>
        <begin position="71"/>
        <end position="95"/>
    </location>
</feature>
<dbReference type="PANTHER" id="PTHR36378:SF1">
    <property type="entry name" value="COTTON FIBER PROTEIN"/>
    <property type="match status" value="1"/>
</dbReference>
<organism evidence="2 3">
    <name type="scientific">Canna indica</name>
    <name type="common">Indian-shot</name>
    <dbReference type="NCBI Taxonomy" id="4628"/>
    <lineage>
        <taxon>Eukaryota</taxon>
        <taxon>Viridiplantae</taxon>
        <taxon>Streptophyta</taxon>
        <taxon>Embryophyta</taxon>
        <taxon>Tracheophyta</taxon>
        <taxon>Spermatophyta</taxon>
        <taxon>Magnoliopsida</taxon>
        <taxon>Liliopsida</taxon>
        <taxon>Zingiberales</taxon>
        <taxon>Cannaceae</taxon>
        <taxon>Canna</taxon>
    </lineage>
</organism>
<dbReference type="Proteomes" id="UP001327560">
    <property type="component" value="Chromosome 8"/>
</dbReference>
<dbReference type="EMBL" id="CP136897">
    <property type="protein sequence ID" value="WOL15812.1"/>
    <property type="molecule type" value="Genomic_DNA"/>
</dbReference>
<keyword evidence="3" id="KW-1185">Reference proteome</keyword>
<gene>
    <name evidence="2" type="ORF">Cni_G24593</name>
</gene>